<dbReference type="KEGG" id="aarc:G127AT_09160"/>
<keyword evidence="2" id="KW-0560">Oxidoreductase</keyword>
<dbReference type="Gene3D" id="3.40.50.720">
    <property type="entry name" value="NAD(P)-binding Rossmann-like Domain"/>
    <property type="match status" value="1"/>
</dbReference>
<organism evidence="6 7">
    <name type="scientific">Agromyces archimandritae</name>
    <dbReference type="NCBI Taxonomy" id="2781962"/>
    <lineage>
        <taxon>Bacteria</taxon>
        <taxon>Bacillati</taxon>
        <taxon>Actinomycetota</taxon>
        <taxon>Actinomycetes</taxon>
        <taxon>Micrococcales</taxon>
        <taxon>Microbacteriaceae</taxon>
        <taxon>Agromyces</taxon>
    </lineage>
</organism>
<dbReference type="Proteomes" id="UP000671914">
    <property type="component" value="Chromosome"/>
</dbReference>
<dbReference type="PANTHER" id="PTHR43103">
    <property type="entry name" value="NUCLEOSIDE-DIPHOSPHATE-SUGAR EPIMERASE"/>
    <property type="match status" value="1"/>
</dbReference>
<proteinExistence type="inferred from homology"/>
<name>A0A975FM61_9MICO</name>
<feature type="compositionally biased region" description="Low complexity" evidence="4">
    <location>
        <begin position="323"/>
        <end position="338"/>
    </location>
</feature>
<dbReference type="AlphaFoldDB" id="A0A975FM61"/>
<evidence type="ECO:0000256" key="3">
    <source>
        <dbReference type="ARBA" id="ARBA00023027"/>
    </source>
</evidence>
<dbReference type="PANTHER" id="PTHR43103:SF5">
    <property type="entry name" value="4-EPIMERASE, PUTATIVE (AFU_ORTHOLOGUE AFUA_7G00360)-RELATED"/>
    <property type="match status" value="1"/>
</dbReference>
<dbReference type="GO" id="GO:0016491">
    <property type="term" value="F:oxidoreductase activity"/>
    <property type="evidence" value="ECO:0007669"/>
    <property type="project" value="UniProtKB-KW"/>
</dbReference>
<feature type="domain" description="NAD-dependent epimerase/dehydratase" evidence="5">
    <location>
        <begin position="3"/>
        <end position="233"/>
    </location>
</feature>
<sequence>MRILVTGSAGRLGRSTALGLAAAGHQVTGADRASAGLPGIDERLADLADDTAVAELLAATRPQAIVHLAAIAVPFSAPERRIFAVNTAIAHTVFEAAAAAGVERVLAASSPTVLGYGIADWHPHTLPLDETHPVAPANAYAASKLAIEELARMFARTTPTAFGVFRPCYVITPEEWAGAPTQQGHTIAERLADPALAAVSLFNYVDARDAADFAAAWVAAPVDAVDGETFFVGAADALAVRPVAELRVEFAPELGPAADALTGTAPVFSPAKAAARLGWRPRRSWRDEHVGGGDPASTAPPAAPPPASTAPAGRVGARRRIETLPGTPAASTPAAANPAPQPAPTESSLA</sequence>
<feature type="region of interest" description="Disordered" evidence="4">
    <location>
        <begin position="279"/>
        <end position="350"/>
    </location>
</feature>
<evidence type="ECO:0000256" key="4">
    <source>
        <dbReference type="SAM" id="MobiDB-lite"/>
    </source>
</evidence>
<dbReference type="RefSeq" id="WP_210896210.1">
    <property type="nucleotide sequence ID" value="NZ_CP071696.1"/>
</dbReference>
<gene>
    <name evidence="6" type="ORF">G127AT_09160</name>
</gene>
<dbReference type="SUPFAM" id="SSF51735">
    <property type="entry name" value="NAD(P)-binding Rossmann-fold domains"/>
    <property type="match status" value="1"/>
</dbReference>
<dbReference type="InterPro" id="IPR020904">
    <property type="entry name" value="Sc_DH/Rdtase_CS"/>
</dbReference>
<comment type="similarity">
    <text evidence="1">Belongs to the NAD(P)-dependent epimerase/dehydratase family.</text>
</comment>
<evidence type="ECO:0000256" key="1">
    <source>
        <dbReference type="ARBA" id="ARBA00007637"/>
    </source>
</evidence>
<keyword evidence="3" id="KW-0520">NAD</keyword>
<dbReference type="InterPro" id="IPR036291">
    <property type="entry name" value="NAD(P)-bd_dom_sf"/>
</dbReference>
<reference evidence="6" key="1">
    <citation type="submission" date="2021-03" db="EMBL/GenBank/DDBJ databases">
        <title>Agromyces archimandritus sp. nov., isolated from the cockroach Archimandrita tessellata.</title>
        <authorList>
            <person name="Guzman J."/>
            <person name="Ortuzar M."/>
            <person name="Poehlein A."/>
            <person name="Daniel R."/>
            <person name="Trujillo M."/>
            <person name="Vilcinskas A."/>
        </authorList>
    </citation>
    <scope>NUCLEOTIDE SEQUENCE</scope>
    <source>
        <strain evidence="6">G127AT</strain>
    </source>
</reference>
<evidence type="ECO:0000256" key="2">
    <source>
        <dbReference type="ARBA" id="ARBA00023002"/>
    </source>
</evidence>
<evidence type="ECO:0000313" key="6">
    <source>
        <dbReference type="EMBL" id="QTX03526.1"/>
    </source>
</evidence>
<accession>A0A975FM61</accession>
<protein>
    <submittedName>
        <fullName evidence="6">NAD(P)-dependent oxidoreductase</fullName>
    </submittedName>
</protein>
<dbReference type="InterPro" id="IPR001509">
    <property type="entry name" value="Epimerase_deHydtase"/>
</dbReference>
<keyword evidence="7" id="KW-1185">Reference proteome</keyword>
<dbReference type="PROSITE" id="PS00061">
    <property type="entry name" value="ADH_SHORT"/>
    <property type="match status" value="1"/>
</dbReference>
<dbReference type="Pfam" id="PF01370">
    <property type="entry name" value="Epimerase"/>
    <property type="match status" value="1"/>
</dbReference>
<evidence type="ECO:0000313" key="7">
    <source>
        <dbReference type="Proteomes" id="UP000671914"/>
    </source>
</evidence>
<dbReference type="EMBL" id="CP071696">
    <property type="protein sequence ID" value="QTX03526.1"/>
    <property type="molecule type" value="Genomic_DNA"/>
</dbReference>
<evidence type="ECO:0000259" key="5">
    <source>
        <dbReference type="Pfam" id="PF01370"/>
    </source>
</evidence>